<feature type="transmembrane region" description="Helical" evidence="35">
    <location>
        <begin position="107"/>
        <end position="128"/>
    </location>
</feature>
<feature type="transmembrane region" description="Helical" evidence="35">
    <location>
        <begin position="192"/>
        <end position="212"/>
    </location>
</feature>
<evidence type="ECO:0000256" key="33">
    <source>
        <dbReference type="PIRSR" id="PIRSR039050-51"/>
    </source>
</evidence>
<evidence type="ECO:0000256" key="31">
    <source>
        <dbReference type="PIRNR" id="PIRNR039050"/>
    </source>
</evidence>
<dbReference type="Gene3D" id="3.30.70.1230">
    <property type="entry name" value="Nucleotide cyclase"/>
    <property type="match status" value="2"/>
</dbReference>
<dbReference type="GO" id="GO:0035556">
    <property type="term" value="P:intracellular signal transduction"/>
    <property type="evidence" value="ECO:0007669"/>
    <property type="project" value="InterPro"/>
</dbReference>
<feature type="binding site" evidence="32">
    <location>
        <position position="918"/>
    </location>
    <ligand>
        <name>ATP</name>
        <dbReference type="ChEBI" id="CHEBI:30616"/>
    </ligand>
</feature>
<evidence type="ECO:0000256" key="15">
    <source>
        <dbReference type="ARBA" id="ARBA00022725"/>
    </source>
</evidence>
<keyword evidence="9" id="KW-0963">Cytoplasm</keyword>
<evidence type="ECO:0000256" key="2">
    <source>
        <dbReference type="ARBA" id="ARBA00001936"/>
    </source>
</evidence>
<comment type="similarity">
    <text evidence="31 34">Belongs to the adenylyl cyclase class-4/guanylyl cyclase family.</text>
</comment>
<keyword evidence="20" id="KW-0832">Ubl conjugation</keyword>
<feature type="binding site" evidence="33">
    <location>
        <position position="372"/>
    </location>
    <ligand>
        <name>Mg(2+)</name>
        <dbReference type="ChEBI" id="CHEBI:18420"/>
        <label>2</label>
        <note>catalytic</note>
    </ligand>
</feature>
<dbReference type="GO" id="GO:0007608">
    <property type="term" value="P:sensory perception of smell"/>
    <property type="evidence" value="ECO:0007669"/>
    <property type="project" value="UniProtKB-KW"/>
</dbReference>
<dbReference type="GeneTree" id="ENSGT00940000156549"/>
<evidence type="ECO:0000256" key="34">
    <source>
        <dbReference type="RuleBase" id="RU000405"/>
    </source>
</evidence>
<feature type="binding site" evidence="33">
    <location>
        <position position="328"/>
    </location>
    <ligand>
        <name>Mg(2+)</name>
        <dbReference type="ChEBI" id="CHEBI:18420"/>
        <label>1</label>
        <note>catalytic</note>
    </ligand>
</feature>
<evidence type="ECO:0000256" key="3">
    <source>
        <dbReference type="ARBA" id="ARBA00004138"/>
    </source>
</evidence>
<dbReference type="GO" id="GO:0005516">
    <property type="term" value="F:calmodulin binding"/>
    <property type="evidence" value="ECO:0007669"/>
    <property type="project" value="UniProtKB-KW"/>
</dbReference>
<dbReference type="PROSITE" id="PS00452">
    <property type="entry name" value="GUANYLATE_CYCLASE_1"/>
    <property type="match status" value="2"/>
</dbReference>
<dbReference type="InterPro" id="IPR032628">
    <property type="entry name" value="AC_N"/>
</dbReference>
<dbReference type="GO" id="GO:0005886">
    <property type="term" value="C:plasma membrane"/>
    <property type="evidence" value="ECO:0007669"/>
    <property type="project" value="UniProtKB-SubCell"/>
</dbReference>
<feature type="binding site" evidence="32">
    <location>
        <position position="416"/>
    </location>
    <ligand>
        <name>ATP</name>
        <dbReference type="ChEBI" id="CHEBI:30616"/>
    </ligand>
</feature>
<comment type="cofactor">
    <cofactor evidence="33">
        <name>Mg(2+)</name>
        <dbReference type="ChEBI" id="CHEBI:18420"/>
    </cofactor>
    <cofactor evidence="33">
        <name>Mn(2+)</name>
        <dbReference type="ChEBI" id="CHEBI:29035"/>
    </cofactor>
    <text evidence="33">Binds 2 magnesium ions per subunit. Is also active with manganese (in vitro).</text>
</comment>
<evidence type="ECO:0000256" key="9">
    <source>
        <dbReference type="ARBA" id="ARBA00022490"/>
    </source>
</evidence>
<keyword evidence="18 31" id="KW-0067">ATP-binding</keyword>
<evidence type="ECO:0000256" key="23">
    <source>
        <dbReference type="ARBA" id="ARBA00022998"/>
    </source>
</evidence>
<dbReference type="GO" id="GO:0005524">
    <property type="term" value="F:ATP binding"/>
    <property type="evidence" value="ECO:0007669"/>
    <property type="project" value="UniProtKB-UniRule"/>
</dbReference>
<feature type="domain" description="Guanylate cyclase" evidence="36">
    <location>
        <begin position="323"/>
        <end position="450"/>
    </location>
</feature>
<keyword evidence="19 31" id="KW-0460">Magnesium</keyword>
<keyword evidence="16" id="KW-0677">Repeat</keyword>
<feature type="binding site" evidence="33">
    <location>
        <position position="329"/>
    </location>
    <ligand>
        <name>Mg(2+)</name>
        <dbReference type="ChEBI" id="CHEBI:18420"/>
        <label>2</label>
        <note>catalytic</note>
    </ligand>
</feature>
<evidence type="ECO:0000256" key="1">
    <source>
        <dbReference type="ARBA" id="ARBA00001593"/>
    </source>
</evidence>
<organism evidence="37 38">
    <name type="scientific">Sparus aurata</name>
    <name type="common">Gilthead sea bream</name>
    <dbReference type="NCBI Taxonomy" id="8175"/>
    <lineage>
        <taxon>Eukaryota</taxon>
        <taxon>Metazoa</taxon>
        <taxon>Chordata</taxon>
        <taxon>Craniata</taxon>
        <taxon>Vertebrata</taxon>
        <taxon>Euteleostomi</taxon>
        <taxon>Actinopterygii</taxon>
        <taxon>Neopterygii</taxon>
        <taxon>Teleostei</taxon>
        <taxon>Neoteleostei</taxon>
        <taxon>Acanthomorphata</taxon>
        <taxon>Eupercaria</taxon>
        <taxon>Spariformes</taxon>
        <taxon>Sparidae</taxon>
        <taxon>Sparus</taxon>
    </lineage>
</organism>
<protein>
    <recommendedName>
        <fullName evidence="30 31">Adenylate cyclase type 3</fullName>
        <ecNumber evidence="7 31">4.6.1.1</ecNumber>
    </recommendedName>
</protein>
<feature type="transmembrane region" description="Helical" evidence="35">
    <location>
        <begin position="79"/>
        <end position="101"/>
    </location>
</feature>
<keyword evidence="10" id="KW-1017">Isopeptide bond</keyword>
<evidence type="ECO:0000256" key="11">
    <source>
        <dbReference type="ARBA" id="ARBA00022553"/>
    </source>
</evidence>
<feature type="transmembrane region" description="Helical" evidence="35">
    <location>
        <begin position="741"/>
        <end position="759"/>
    </location>
</feature>
<feature type="binding site" evidence="32">
    <location>
        <begin position="328"/>
        <end position="333"/>
    </location>
    <ligand>
        <name>ATP</name>
        <dbReference type="ChEBI" id="CHEBI:30616"/>
    </ligand>
</feature>
<evidence type="ECO:0000256" key="27">
    <source>
        <dbReference type="ARBA" id="ARBA00023211"/>
    </source>
</evidence>
<evidence type="ECO:0000256" key="4">
    <source>
        <dbReference type="ARBA" id="ARBA00004496"/>
    </source>
</evidence>
<evidence type="ECO:0000256" key="16">
    <source>
        <dbReference type="ARBA" id="ARBA00022737"/>
    </source>
</evidence>
<dbReference type="FunFam" id="3.30.70.1230:FF:000006">
    <property type="entry name" value="Adenylate cyclase"/>
    <property type="match status" value="1"/>
</dbReference>
<name>A0A671WX04_SPAAU</name>
<evidence type="ECO:0000256" key="19">
    <source>
        <dbReference type="ARBA" id="ARBA00022842"/>
    </source>
</evidence>
<evidence type="ECO:0000259" key="36">
    <source>
        <dbReference type="PROSITE" id="PS50125"/>
    </source>
</evidence>
<evidence type="ECO:0000256" key="32">
    <source>
        <dbReference type="PIRSR" id="PIRSR039050-50"/>
    </source>
</evidence>
<feature type="domain" description="Guanylate cyclase" evidence="36">
    <location>
        <begin position="866"/>
        <end position="1018"/>
    </location>
</feature>
<dbReference type="GO" id="GO:0006171">
    <property type="term" value="P:cAMP biosynthetic process"/>
    <property type="evidence" value="ECO:0007669"/>
    <property type="project" value="UniProtKB-KW"/>
</dbReference>
<dbReference type="InterPro" id="IPR018297">
    <property type="entry name" value="A/G_cyclase_CS"/>
</dbReference>
<dbReference type="CDD" id="cd07302">
    <property type="entry name" value="CHD"/>
    <property type="match status" value="2"/>
</dbReference>
<evidence type="ECO:0000256" key="8">
    <source>
        <dbReference type="ARBA" id="ARBA00022475"/>
    </source>
</evidence>
<dbReference type="InterPro" id="IPR030672">
    <property type="entry name" value="Adcy"/>
</dbReference>
<keyword evidence="13 35" id="KW-0812">Transmembrane</keyword>
<evidence type="ECO:0000256" key="25">
    <source>
        <dbReference type="ARBA" id="ARBA00023136"/>
    </source>
</evidence>
<dbReference type="SMART" id="SM00044">
    <property type="entry name" value="CYCc"/>
    <property type="match status" value="2"/>
</dbReference>
<dbReference type="Ensembl" id="ENSSAUT00010045692.1">
    <property type="protein sequence ID" value="ENSSAUP00010043414.1"/>
    <property type="gene ID" value="ENSSAUG00010017712.1"/>
</dbReference>
<keyword evidence="11" id="KW-0597">Phosphoprotein</keyword>
<proteinExistence type="inferred from homology"/>
<keyword evidence="26" id="KW-0325">Glycoprotein</keyword>
<dbReference type="Pfam" id="PF16214">
    <property type="entry name" value="AC_N"/>
    <property type="match status" value="1"/>
</dbReference>
<reference evidence="37" key="2">
    <citation type="submission" date="2025-08" db="UniProtKB">
        <authorList>
            <consortium name="Ensembl"/>
        </authorList>
    </citation>
    <scope>IDENTIFICATION</scope>
</reference>
<evidence type="ECO:0000313" key="37">
    <source>
        <dbReference type="Ensembl" id="ENSSAUP00010043414.1"/>
    </source>
</evidence>
<feature type="binding site" evidence="32">
    <location>
        <begin position="1012"/>
        <end position="1016"/>
    </location>
    <ligand>
        <name>ATP</name>
        <dbReference type="ChEBI" id="CHEBI:30616"/>
    </ligand>
</feature>
<keyword evidence="38" id="KW-1185">Reference proteome</keyword>
<dbReference type="Pfam" id="PF00211">
    <property type="entry name" value="Guanylate_cyc"/>
    <property type="match status" value="2"/>
</dbReference>
<keyword evidence="23 31" id="KW-0115">cAMP biosynthesis</keyword>
<dbReference type="AlphaFoldDB" id="A0A671WX04"/>
<evidence type="ECO:0000256" key="28">
    <source>
        <dbReference type="ARBA" id="ARBA00023239"/>
    </source>
</evidence>
<comment type="function">
    <text evidence="31">Catalyzes the formation of the signaling molecule cAMP in response to G-protein signaling.</text>
</comment>
<keyword evidence="12" id="KW-0716">Sensory transduction</keyword>
<evidence type="ECO:0000256" key="24">
    <source>
        <dbReference type="ARBA" id="ARBA00023034"/>
    </source>
</evidence>
<feature type="transmembrane region" description="Helical" evidence="35">
    <location>
        <begin position="232"/>
        <end position="249"/>
    </location>
</feature>
<evidence type="ECO:0000256" key="6">
    <source>
        <dbReference type="ARBA" id="ARBA00004651"/>
    </source>
</evidence>
<keyword evidence="14 31" id="KW-0479">Metal-binding</keyword>
<comment type="subcellular location">
    <subcellularLocation>
        <location evidence="6">Cell membrane</location>
        <topology evidence="6">Multi-pass membrane protein</topology>
    </subcellularLocation>
    <subcellularLocation>
        <location evidence="3">Cell projection</location>
        <location evidence="3">Cilium</location>
    </subcellularLocation>
    <subcellularLocation>
        <location evidence="4">Cytoplasm</location>
    </subcellularLocation>
    <subcellularLocation>
        <location evidence="5">Golgi apparatus</location>
    </subcellularLocation>
</comment>
<keyword evidence="15" id="KW-0552">Olfaction</keyword>
<keyword evidence="8" id="KW-1003">Cell membrane</keyword>
<comment type="catalytic activity">
    <reaction evidence="1 31">
        <text>ATP = 3',5'-cyclic AMP + diphosphate</text>
        <dbReference type="Rhea" id="RHEA:15389"/>
        <dbReference type="ChEBI" id="CHEBI:30616"/>
        <dbReference type="ChEBI" id="CHEBI:33019"/>
        <dbReference type="ChEBI" id="CHEBI:58165"/>
        <dbReference type="EC" id="4.6.1.1"/>
    </reaction>
</comment>
<evidence type="ECO:0000256" key="13">
    <source>
        <dbReference type="ARBA" id="ARBA00022692"/>
    </source>
</evidence>
<evidence type="ECO:0000256" key="5">
    <source>
        <dbReference type="ARBA" id="ARBA00004555"/>
    </source>
</evidence>
<dbReference type="PANTHER" id="PTHR45627">
    <property type="entry name" value="ADENYLATE CYCLASE TYPE 1"/>
    <property type="match status" value="1"/>
</dbReference>
<feature type="binding site" evidence="33">
    <location>
        <position position="372"/>
    </location>
    <ligand>
        <name>Mg(2+)</name>
        <dbReference type="ChEBI" id="CHEBI:18420"/>
        <label>1</label>
        <note>catalytic</note>
    </ligand>
</feature>
<dbReference type="PANTHER" id="PTHR45627:SF30">
    <property type="entry name" value="ADENYLATE CYCLASE TYPE 3"/>
    <property type="match status" value="1"/>
</dbReference>
<dbReference type="GO" id="GO:0004016">
    <property type="term" value="F:adenylate cyclase activity"/>
    <property type="evidence" value="ECO:0007669"/>
    <property type="project" value="UniProtKB-EC"/>
</dbReference>
<keyword evidence="25 31" id="KW-0472">Membrane</keyword>
<evidence type="ECO:0000313" key="38">
    <source>
        <dbReference type="Proteomes" id="UP000472265"/>
    </source>
</evidence>
<evidence type="ECO:0000256" key="18">
    <source>
        <dbReference type="ARBA" id="ARBA00022840"/>
    </source>
</evidence>
<keyword evidence="24" id="KW-0333">Golgi apparatus</keyword>
<keyword evidence="27 33" id="KW-0464">Manganese</keyword>
<keyword evidence="28 31" id="KW-0456">Lyase</keyword>
<evidence type="ECO:0000256" key="12">
    <source>
        <dbReference type="ARBA" id="ARBA00022606"/>
    </source>
</evidence>
<evidence type="ECO:0000256" key="7">
    <source>
        <dbReference type="ARBA" id="ARBA00012201"/>
    </source>
</evidence>
<keyword evidence="17 31" id="KW-0547">Nucleotide-binding</keyword>
<keyword evidence="22 35" id="KW-1133">Transmembrane helix</keyword>
<dbReference type="GO" id="GO:0007189">
    <property type="term" value="P:adenylate cyclase-activating G protein-coupled receptor signaling pathway"/>
    <property type="evidence" value="ECO:0007669"/>
    <property type="project" value="TreeGrafter"/>
</dbReference>
<evidence type="ECO:0000256" key="30">
    <source>
        <dbReference type="ARBA" id="ARBA00070497"/>
    </source>
</evidence>
<accession>A0A671WX04</accession>
<feature type="transmembrane region" description="Helical" evidence="35">
    <location>
        <begin position="140"/>
        <end position="159"/>
    </location>
</feature>
<dbReference type="PIRSF" id="PIRSF039050">
    <property type="entry name" value="Ade_cyc"/>
    <property type="match status" value="1"/>
</dbReference>
<dbReference type="InterPro" id="IPR029787">
    <property type="entry name" value="Nucleotide_cyclase"/>
</dbReference>
<dbReference type="SUPFAM" id="SSF55073">
    <property type="entry name" value="Nucleotide cyclase"/>
    <property type="match status" value="2"/>
</dbReference>
<dbReference type="FunFam" id="3.30.70.1230:FF:000009">
    <property type="entry name" value="Adenylate cyclase"/>
    <property type="match status" value="1"/>
</dbReference>
<evidence type="ECO:0000256" key="20">
    <source>
        <dbReference type="ARBA" id="ARBA00022843"/>
    </source>
</evidence>
<reference evidence="37" key="1">
    <citation type="submission" date="2021-04" db="EMBL/GenBank/DDBJ databases">
        <authorList>
            <consortium name="Wellcome Sanger Institute Data Sharing"/>
        </authorList>
    </citation>
    <scope>NUCLEOTIDE SEQUENCE [LARGE SCALE GENOMIC DNA]</scope>
</reference>
<evidence type="ECO:0000256" key="35">
    <source>
        <dbReference type="SAM" id="Phobius"/>
    </source>
</evidence>
<dbReference type="PROSITE" id="PS50125">
    <property type="entry name" value="GUANYLATE_CYCLASE_2"/>
    <property type="match status" value="2"/>
</dbReference>
<feature type="binding site" evidence="33">
    <location>
        <position position="328"/>
    </location>
    <ligand>
        <name>Mg(2+)</name>
        <dbReference type="ChEBI" id="CHEBI:18420"/>
        <label>2</label>
        <note>catalytic</note>
    </ligand>
</feature>
<dbReference type="GO" id="GO:0046872">
    <property type="term" value="F:metal ion binding"/>
    <property type="evidence" value="ECO:0007669"/>
    <property type="project" value="UniProtKB-KW"/>
</dbReference>
<feature type="binding site" evidence="32">
    <location>
        <position position="1052"/>
    </location>
    <ligand>
        <name>ATP</name>
        <dbReference type="ChEBI" id="CHEBI:30616"/>
    </ligand>
</feature>
<feature type="transmembrane region" description="Helical" evidence="35">
    <location>
        <begin position="779"/>
        <end position="800"/>
    </location>
</feature>
<keyword evidence="21" id="KW-0112">Calmodulin-binding</keyword>
<evidence type="ECO:0000256" key="14">
    <source>
        <dbReference type="ARBA" id="ARBA00022723"/>
    </source>
</evidence>
<evidence type="ECO:0000256" key="17">
    <source>
        <dbReference type="ARBA" id="ARBA00022741"/>
    </source>
</evidence>
<gene>
    <name evidence="37" type="primary">ADCY3</name>
    <name evidence="37" type="synonym">LOC115573534</name>
</gene>
<evidence type="ECO:0000256" key="21">
    <source>
        <dbReference type="ARBA" id="ARBA00022860"/>
    </source>
</evidence>
<comment type="cofactor">
    <cofactor evidence="2">
        <name>Mn(2+)</name>
        <dbReference type="ChEBI" id="CHEBI:29035"/>
    </cofactor>
</comment>
<keyword evidence="29" id="KW-0966">Cell projection</keyword>
<dbReference type="GO" id="GO:0005929">
    <property type="term" value="C:cilium"/>
    <property type="evidence" value="ECO:0007669"/>
    <property type="project" value="UniProtKB-SubCell"/>
</dbReference>
<dbReference type="GO" id="GO:0005794">
    <property type="term" value="C:Golgi apparatus"/>
    <property type="evidence" value="ECO:0007669"/>
    <property type="project" value="UniProtKB-SubCell"/>
</dbReference>
<dbReference type="Proteomes" id="UP000472265">
    <property type="component" value="Chromosome 22"/>
</dbReference>
<dbReference type="EC" id="4.6.1.1" evidence="7 31"/>
<reference evidence="37" key="3">
    <citation type="submission" date="2025-09" db="UniProtKB">
        <authorList>
            <consortium name="Ensembl"/>
        </authorList>
    </citation>
    <scope>IDENTIFICATION</scope>
</reference>
<sequence length="1087" mass="123438">MSVNRVHTTDTEPSAEYSVEYSVEVPTDSSHAAARTRDVTVLQSSCCRCLPRAVRLTFTPESLERLYQSYFRRQRQENLLVLALFAALFNSFIIIMCAVVYTEDKLAMVVVAAVGLAADVVLFLICWLRKLPASPVWRGAVPYILWLMIAIHILCYMCLNYERFPQASDSAGWQAFFSFSSFLTLPLNLVPLILLTALSCGIHTLVLGVTVAQSIEDNLQGPMLVRQLLANVMLYLCAVAVGVMSYYMADRKYRTAFLEARQSLEVKVTLEEQSTQQEELLLSILPKHIADEMLQGMQNQANQQEVQQQQFNTMYMYRHENVSILFADIVGFTQLSSACSAQELVKLLNELFARFDKLAAKYHQLRIKILGDCYYCICGLPDFRDDHAACSIQMGLAMVDAISYVREKTRTEVDMRVGVHTGTVLGGVLGQKRWQFDVWSTDVTVANKMESGGIPGRVHISQTTRDSLHGEFELEPGEGGERCEYLQEKGIDTYLVLAPKEMVNGLSGNVSDFQGHADFIVSVRVTSHTHTHTHTLLLNMKRTDMQSVISVVLSLLSCRQPQREKVVDEQVINRRLQQELLERETQQIMKDHQINPVSLRFLDWKLEEHYSSEKEKRSGAAFCCFHTYDPYTVIYMDTLSQISLMFSKRLVAFSMWIDRTRWARNTWAMAAIFVLTMAVIADMLSCVPPTLRVINSTSGPVLEAFGDPAGCAENPKHYSFMAVMSLIATAMLVQVSHLIKLGLMVLVVTATGAVNIYSWRDIYDLYDYIRFASYRTSIVPSKYLMTMMIIVMMICFYFFARHLERQSRKLFLWKIGVHNQKERVFEMRRWNEALVTNMLPEHVAKHFLGSKKRDEELYSQSYNETGVMFASIPNFSDFYTEEGINNGGIECLRILNEIISDFDSLLDREEFRFITKIKTIGSTYMAASGLTPESNTNEYTNRKPEDQSLIERWQHLADLADFALAMKVTLSNLNKQSFNNFMLRIGLNKGGVLAGVIGARKPHYDIWGNTVNVASRMESTGVMGNIQVVEDCHDILKEYGFRFIRRGPIFVKGKGELLTFFMKGKDKPSNKGGPVTTVLPHQVGELS</sequence>
<evidence type="ECO:0000256" key="26">
    <source>
        <dbReference type="ARBA" id="ARBA00023180"/>
    </source>
</evidence>
<evidence type="ECO:0000256" key="29">
    <source>
        <dbReference type="ARBA" id="ARBA00023273"/>
    </source>
</evidence>
<evidence type="ECO:0000256" key="22">
    <source>
        <dbReference type="ARBA" id="ARBA00022989"/>
    </source>
</evidence>
<dbReference type="InterPro" id="IPR001054">
    <property type="entry name" value="A/G_cyclase"/>
</dbReference>
<feature type="binding site" evidence="32">
    <location>
        <begin position="1005"/>
        <end position="1007"/>
    </location>
    <ligand>
        <name>ATP</name>
        <dbReference type="ChEBI" id="CHEBI:30616"/>
    </ligand>
</feature>
<feature type="binding site" evidence="32">
    <location>
        <begin position="370"/>
        <end position="372"/>
    </location>
    <ligand>
        <name>ATP</name>
        <dbReference type="ChEBI" id="CHEBI:30616"/>
    </ligand>
</feature>
<evidence type="ECO:0000256" key="10">
    <source>
        <dbReference type="ARBA" id="ARBA00022499"/>
    </source>
</evidence>